<evidence type="ECO:0000313" key="3">
    <source>
        <dbReference type="EMBL" id="CAF0968154.1"/>
    </source>
</evidence>
<gene>
    <name evidence="3" type="ORF">OXX778_LOCUS14775</name>
</gene>
<feature type="compositionally biased region" description="Basic and acidic residues" evidence="1">
    <location>
        <begin position="14"/>
        <end position="33"/>
    </location>
</feature>
<feature type="domain" description="Helitron helicase-like" evidence="2">
    <location>
        <begin position="44"/>
        <end position="115"/>
    </location>
</feature>
<accession>A0A814EHT3</accession>
<reference evidence="3" key="1">
    <citation type="submission" date="2021-02" db="EMBL/GenBank/DDBJ databases">
        <authorList>
            <person name="Nowell W R."/>
        </authorList>
    </citation>
    <scope>NUCLEOTIDE SEQUENCE</scope>
    <source>
        <strain evidence="3">Ploen Becks lab</strain>
    </source>
</reference>
<sequence>MLPRGEQGWQYDTYRLKPPENKKNRTKDQNEDGIKQDFVSAMQYYAYQLHDRPNSNFNLFGRLYHQYIVEQYASKVESSRLNFLKSNQDTIIAELYQGLLDAFKSTDHVNLENIGKK</sequence>
<organism evidence="3 4">
    <name type="scientific">Brachionus calyciflorus</name>
    <dbReference type="NCBI Taxonomy" id="104777"/>
    <lineage>
        <taxon>Eukaryota</taxon>
        <taxon>Metazoa</taxon>
        <taxon>Spiralia</taxon>
        <taxon>Gnathifera</taxon>
        <taxon>Rotifera</taxon>
        <taxon>Eurotatoria</taxon>
        <taxon>Monogononta</taxon>
        <taxon>Pseudotrocha</taxon>
        <taxon>Ploima</taxon>
        <taxon>Brachionidae</taxon>
        <taxon>Brachionus</taxon>
    </lineage>
</organism>
<dbReference type="OrthoDB" id="7852852at2759"/>
<evidence type="ECO:0000313" key="4">
    <source>
        <dbReference type="Proteomes" id="UP000663879"/>
    </source>
</evidence>
<dbReference type="Proteomes" id="UP000663879">
    <property type="component" value="Unassembled WGS sequence"/>
</dbReference>
<dbReference type="Pfam" id="PF14214">
    <property type="entry name" value="Helitron_like_N"/>
    <property type="match status" value="1"/>
</dbReference>
<keyword evidence="4" id="KW-1185">Reference proteome</keyword>
<dbReference type="AlphaFoldDB" id="A0A814EHT3"/>
<dbReference type="EMBL" id="CAJNOC010003109">
    <property type="protein sequence ID" value="CAF0968154.1"/>
    <property type="molecule type" value="Genomic_DNA"/>
</dbReference>
<dbReference type="InterPro" id="IPR025476">
    <property type="entry name" value="Helitron_helicase-like"/>
</dbReference>
<evidence type="ECO:0000256" key="1">
    <source>
        <dbReference type="SAM" id="MobiDB-lite"/>
    </source>
</evidence>
<protein>
    <recommendedName>
        <fullName evidence="2">Helitron helicase-like domain-containing protein</fullName>
    </recommendedName>
</protein>
<feature type="region of interest" description="Disordered" evidence="1">
    <location>
        <begin position="1"/>
        <end position="33"/>
    </location>
</feature>
<proteinExistence type="predicted"/>
<dbReference type="PANTHER" id="PTHR45786:SF74">
    <property type="entry name" value="ATP-DEPENDENT DNA HELICASE"/>
    <property type="match status" value="1"/>
</dbReference>
<name>A0A814EHT3_9BILA</name>
<comment type="caution">
    <text evidence="3">The sequence shown here is derived from an EMBL/GenBank/DDBJ whole genome shotgun (WGS) entry which is preliminary data.</text>
</comment>
<dbReference type="PANTHER" id="PTHR45786">
    <property type="entry name" value="DNA BINDING PROTEIN-LIKE"/>
    <property type="match status" value="1"/>
</dbReference>
<evidence type="ECO:0000259" key="2">
    <source>
        <dbReference type="Pfam" id="PF14214"/>
    </source>
</evidence>